<dbReference type="EMBL" id="FTNO01000001">
    <property type="protein sequence ID" value="SIR15210.1"/>
    <property type="molecule type" value="Genomic_DNA"/>
</dbReference>
<accession>A0A1N6YKS5</accession>
<gene>
    <name evidence="1" type="ORF">SAMN05421858_1616</name>
</gene>
<name>A0A1N6YKS5_9EURY</name>
<evidence type="ECO:0000313" key="1">
    <source>
        <dbReference type="EMBL" id="SIR15210.1"/>
    </source>
</evidence>
<reference evidence="2" key="1">
    <citation type="submission" date="2017-01" db="EMBL/GenBank/DDBJ databases">
        <authorList>
            <person name="Varghese N."/>
            <person name="Submissions S."/>
        </authorList>
    </citation>
    <scope>NUCLEOTIDE SEQUENCE [LARGE SCALE GENOMIC DNA]</scope>
    <source>
        <strain evidence="2">CGMCC 1.7737</strain>
    </source>
</reference>
<evidence type="ECO:0000313" key="2">
    <source>
        <dbReference type="Proteomes" id="UP000186914"/>
    </source>
</evidence>
<protein>
    <submittedName>
        <fullName evidence="1">Uncharacterized protein</fullName>
    </submittedName>
</protein>
<sequence>MSTLIVIDNRIRSSEQLGEKQSVVWDFDSFQDA</sequence>
<organism evidence="1 2">
    <name type="scientific">Haladaptatus litoreus</name>
    <dbReference type="NCBI Taxonomy" id="553468"/>
    <lineage>
        <taxon>Archaea</taxon>
        <taxon>Methanobacteriati</taxon>
        <taxon>Methanobacteriota</taxon>
        <taxon>Stenosarchaea group</taxon>
        <taxon>Halobacteria</taxon>
        <taxon>Halobacteriales</taxon>
        <taxon>Haladaptataceae</taxon>
        <taxon>Haladaptatus</taxon>
    </lineage>
</organism>
<dbReference type="AlphaFoldDB" id="A0A1N6YKS5"/>
<dbReference type="Proteomes" id="UP000186914">
    <property type="component" value="Unassembled WGS sequence"/>
</dbReference>
<keyword evidence="2" id="KW-1185">Reference proteome</keyword>
<proteinExistence type="predicted"/>